<feature type="domain" description="Cytochrome b561 bacterial/Ni-hydrogenase" evidence="14">
    <location>
        <begin position="8"/>
        <end position="177"/>
    </location>
</feature>
<evidence type="ECO:0000313" key="16">
    <source>
        <dbReference type="Proteomes" id="UP001319121"/>
    </source>
</evidence>
<keyword evidence="7" id="KW-0479">Metal-binding</keyword>
<keyword evidence="9 13" id="KW-1133">Transmembrane helix</keyword>
<evidence type="ECO:0000256" key="12">
    <source>
        <dbReference type="ARBA" id="ARBA00037975"/>
    </source>
</evidence>
<dbReference type="GO" id="GO:0022904">
    <property type="term" value="P:respiratory electron transport chain"/>
    <property type="evidence" value="ECO:0007669"/>
    <property type="project" value="InterPro"/>
</dbReference>
<feature type="transmembrane region" description="Helical" evidence="13">
    <location>
        <begin position="51"/>
        <end position="69"/>
    </location>
</feature>
<keyword evidence="16" id="KW-1185">Reference proteome</keyword>
<gene>
    <name evidence="15" type="ORF">FGKAn22_07600</name>
</gene>
<evidence type="ECO:0000256" key="1">
    <source>
        <dbReference type="ARBA" id="ARBA00001970"/>
    </source>
</evidence>
<evidence type="ECO:0000256" key="13">
    <source>
        <dbReference type="SAM" id="Phobius"/>
    </source>
</evidence>
<dbReference type="EMBL" id="AP019536">
    <property type="protein sequence ID" value="BBI99067.1"/>
    <property type="molecule type" value="Genomic_DNA"/>
</dbReference>
<comment type="subcellular location">
    <subcellularLocation>
        <location evidence="2">Cell membrane</location>
        <topology evidence="2">Multi-pass membrane protein</topology>
    </subcellularLocation>
</comment>
<accession>A0AAN1SYH7</accession>
<keyword evidence="3" id="KW-0813">Transport</keyword>
<evidence type="ECO:0000256" key="4">
    <source>
        <dbReference type="ARBA" id="ARBA00022475"/>
    </source>
</evidence>
<dbReference type="KEGG" id="fku:FGKAn22_07600"/>
<dbReference type="Pfam" id="PF01292">
    <property type="entry name" value="Ni_hydr_CYTB"/>
    <property type="match status" value="1"/>
</dbReference>
<protein>
    <submittedName>
        <fullName evidence="15">Cytochrome b</fullName>
    </submittedName>
</protein>
<comment type="similarity">
    <text evidence="12">Belongs to the cytochrome b561 family.</text>
</comment>
<feature type="transmembrane region" description="Helical" evidence="13">
    <location>
        <begin position="12"/>
        <end position="31"/>
    </location>
</feature>
<evidence type="ECO:0000256" key="6">
    <source>
        <dbReference type="ARBA" id="ARBA00022692"/>
    </source>
</evidence>
<evidence type="ECO:0000259" key="14">
    <source>
        <dbReference type="Pfam" id="PF01292"/>
    </source>
</evidence>
<dbReference type="InterPro" id="IPR011577">
    <property type="entry name" value="Cyt_b561_bac/Ni-Hgenase"/>
</dbReference>
<comment type="cofactor">
    <cofactor evidence="1">
        <name>heme b</name>
        <dbReference type="ChEBI" id="CHEBI:60344"/>
    </cofactor>
</comment>
<dbReference type="GO" id="GO:0009055">
    <property type="term" value="F:electron transfer activity"/>
    <property type="evidence" value="ECO:0007669"/>
    <property type="project" value="InterPro"/>
</dbReference>
<name>A0AAN1SYH7_9PROT</name>
<dbReference type="GO" id="GO:0046872">
    <property type="term" value="F:metal ion binding"/>
    <property type="evidence" value="ECO:0007669"/>
    <property type="project" value="UniProtKB-KW"/>
</dbReference>
<keyword evidence="6 13" id="KW-0812">Transmembrane</keyword>
<evidence type="ECO:0000256" key="5">
    <source>
        <dbReference type="ARBA" id="ARBA00022617"/>
    </source>
</evidence>
<evidence type="ECO:0000256" key="3">
    <source>
        <dbReference type="ARBA" id="ARBA00022448"/>
    </source>
</evidence>
<evidence type="ECO:0000256" key="7">
    <source>
        <dbReference type="ARBA" id="ARBA00022723"/>
    </source>
</evidence>
<evidence type="ECO:0000256" key="2">
    <source>
        <dbReference type="ARBA" id="ARBA00004651"/>
    </source>
</evidence>
<keyword evidence="10" id="KW-0408">Iron</keyword>
<evidence type="ECO:0000256" key="10">
    <source>
        <dbReference type="ARBA" id="ARBA00023004"/>
    </source>
</evidence>
<keyword evidence="5" id="KW-0349">Heme</keyword>
<dbReference type="InterPro" id="IPR052168">
    <property type="entry name" value="Cytochrome_b561_oxidase"/>
</dbReference>
<dbReference type="PANTHER" id="PTHR30529">
    <property type="entry name" value="CYTOCHROME B561"/>
    <property type="match status" value="1"/>
</dbReference>
<dbReference type="GO" id="GO:0005886">
    <property type="term" value="C:plasma membrane"/>
    <property type="evidence" value="ECO:0007669"/>
    <property type="project" value="UniProtKB-SubCell"/>
</dbReference>
<reference evidence="15 16" key="1">
    <citation type="submission" date="2019-03" db="EMBL/GenBank/DDBJ databases">
        <title>Complete genome sequence of Ferrigenium kumadai strain An22, a microaerophilic iron-oxidizing bacterium isolated from a paddy field soil.</title>
        <authorList>
            <person name="Watanabe T."/>
            <person name="Asakawa S."/>
        </authorList>
    </citation>
    <scope>NUCLEOTIDE SEQUENCE [LARGE SCALE GENOMIC DNA]</scope>
    <source>
        <strain evidence="15 16">An22</strain>
    </source>
</reference>
<evidence type="ECO:0000256" key="11">
    <source>
        <dbReference type="ARBA" id="ARBA00023136"/>
    </source>
</evidence>
<proteinExistence type="inferred from homology"/>
<dbReference type="SUPFAM" id="SSF81342">
    <property type="entry name" value="Transmembrane di-heme cytochromes"/>
    <property type="match status" value="1"/>
</dbReference>
<dbReference type="AlphaFoldDB" id="A0AAN1SYH7"/>
<keyword evidence="8" id="KW-0249">Electron transport</keyword>
<evidence type="ECO:0000256" key="8">
    <source>
        <dbReference type="ARBA" id="ARBA00022982"/>
    </source>
</evidence>
<dbReference type="InterPro" id="IPR016174">
    <property type="entry name" value="Di-haem_cyt_TM"/>
</dbReference>
<organism evidence="15 16">
    <name type="scientific">Ferrigenium kumadai</name>
    <dbReference type="NCBI Taxonomy" id="1682490"/>
    <lineage>
        <taxon>Bacteria</taxon>
        <taxon>Pseudomonadati</taxon>
        <taxon>Pseudomonadota</taxon>
        <taxon>Betaproteobacteria</taxon>
        <taxon>Nitrosomonadales</taxon>
        <taxon>Gallionellaceae</taxon>
        <taxon>Ferrigenium</taxon>
    </lineage>
</organism>
<evidence type="ECO:0000256" key="9">
    <source>
        <dbReference type="ARBA" id="ARBA00022989"/>
    </source>
</evidence>
<dbReference type="RefSeq" id="WP_212786666.1">
    <property type="nucleotide sequence ID" value="NZ_AP019536.1"/>
</dbReference>
<feature type="transmembrane region" description="Helical" evidence="13">
    <location>
        <begin position="90"/>
        <end position="108"/>
    </location>
</feature>
<dbReference type="PANTHER" id="PTHR30529:SF1">
    <property type="entry name" value="CYTOCHROME B561 HOMOLOG 2"/>
    <property type="match status" value="1"/>
</dbReference>
<feature type="transmembrane region" description="Helical" evidence="13">
    <location>
        <begin position="141"/>
        <end position="161"/>
    </location>
</feature>
<evidence type="ECO:0000313" key="15">
    <source>
        <dbReference type="EMBL" id="BBI99067.1"/>
    </source>
</evidence>
<sequence>MNAQPAAYTRTAIGLHWLIALLIFSTFPLGLYMHDLPLSPHKLRLYSYHKWIGVGIFLLVVLRLSWRIAHRPPPLPGTMPGWERLAAASLHYLLYALMFVIPLSGWLMSSAKGVQTVWFGVLPLPDLVAKNKELGDLLQEVHGSLNFLMLGAVLAHIGAALKHHFLDRDDILARMLPFLRSKT</sequence>
<keyword evidence="11 13" id="KW-0472">Membrane</keyword>
<dbReference type="Proteomes" id="UP001319121">
    <property type="component" value="Chromosome"/>
</dbReference>
<dbReference type="GO" id="GO:0020037">
    <property type="term" value="F:heme binding"/>
    <property type="evidence" value="ECO:0007669"/>
    <property type="project" value="TreeGrafter"/>
</dbReference>
<keyword evidence="4" id="KW-1003">Cell membrane</keyword>